<proteinExistence type="predicted"/>
<accession>A0ABQ3X7Y1</accession>
<dbReference type="SUPFAM" id="SSF54211">
    <property type="entry name" value="Ribosomal protein S5 domain 2-like"/>
    <property type="match status" value="1"/>
</dbReference>
<dbReference type="EMBL" id="BOMG01000042">
    <property type="protein sequence ID" value="GID54624.1"/>
    <property type="molecule type" value="Genomic_DNA"/>
</dbReference>
<dbReference type="RefSeq" id="WP_203795718.1">
    <property type="nucleotide sequence ID" value="NZ_BAAAQE010000036.1"/>
</dbReference>
<evidence type="ECO:0000313" key="1">
    <source>
        <dbReference type="EMBL" id="GID54624.1"/>
    </source>
</evidence>
<dbReference type="InterPro" id="IPR014721">
    <property type="entry name" value="Ribsml_uS5_D2-typ_fold_subgr"/>
</dbReference>
<evidence type="ECO:0000313" key="2">
    <source>
        <dbReference type="Proteomes" id="UP000612282"/>
    </source>
</evidence>
<dbReference type="Gene3D" id="3.30.230.10">
    <property type="match status" value="1"/>
</dbReference>
<gene>
    <name evidence="1" type="ORF">Aco03nite_030280</name>
</gene>
<dbReference type="InterPro" id="IPR020568">
    <property type="entry name" value="Ribosomal_Su5_D2-typ_SF"/>
</dbReference>
<protein>
    <recommendedName>
        <fullName evidence="3">Galactokinase</fullName>
    </recommendedName>
</protein>
<evidence type="ECO:0008006" key="3">
    <source>
        <dbReference type="Google" id="ProtNLM"/>
    </source>
</evidence>
<comment type="caution">
    <text evidence="1">The sequence shown here is derived from an EMBL/GenBank/DDBJ whole genome shotgun (WGS) entry which is preliminary data.</text>
</comment>
<keyword evidence="2" id="KW-1185">Reference proteome</keyword>
<reference evidence="1 2" key="1">
    <citation type="submission" date="2021-01" db="EMBL/GenBank/DDBJ databases">
        <title>Whole genome shotgun sequence of Actinoplanes couchii NBRC 106145.</title>
        <authorList>
            <person name="Komaki H."/>
            <person name="Tamura T."/>
        </authorList>
    </citation>
    <scope>NUCLEOTIDE SEQUENCE [LARGE SCALE GENOMIC DNA]</scope>
    <source>
        <strain evidence="1 2">NBRC 106145</strain>
    </source>
</reference>
<name>A0ABQ3X7Y1_9ACTN</name>
<organism evidence="1 2">
    <name type="scientific">Actinoplanes couchii</name>
    <dbReference type="NCBI Taxonomy" id="403638"/>
    <lineage>
        <taxon>Bacteria</taxon>
        <taxon>Bacillati</taxon>
        <taxon>Actinomycetota</taxon>
        <taxon>Actinomycetes</taxon>
        <taxon>Micromonosporales</taxon>
        <taxon>Micromonosporaceae</taxon>
        <taxon>Actinoplanes</taxon>
    </lineage>
</organism>
<dbReference type="Proteomes" id="UP000612282">
    <property type="component" value="Unassembled WGS sequence"/>
</dbReference>
<sequence>MTDVMSRVDAPAELRMVPYTFLRMFGSQPDVVASTRGGLGLLANRGAALAVTVPWGAIVAGSARDDGVLELRSRNRPTEGVTLQPDEWSAAAPAWAWPTIRAASRLRAAGFAITGATLVVHTGLPGALSIPTAAAATAATTRAFIDLYALPADAATSAVGSPVVLPDRAADLAALADGGAVLARSDTTVDRLPWNPAAAGLRLLVVESGNPELVGNQSRDGDVQQAAQALRRGDLFRFGRLLPAPEPDTGPAAAAAAANDAGALGATLVGDPARPALGVLLHAADLPRIRAAIRAALPPGDYRPRFLTAGSRAG</sequence>